<dbReference type="SUPFAM" id="SSF52540">
    <property type="entry name" value="P-loop containing nucleoside triphosphate hydrolases"/>
    <property type="match status" value="1"/>
</dbReference>
<dbReference type="InterPro" id="IPR027417">
    <property type="entry name" value="P-loop_NTPase"/>
</dbReference>
<dbReference type="PANTHER" id="PTHR22674:SF6">
    <property type="entry name" value="NTPASE KAP FAMILY P-LOOP DOMAIN-CONTAINING PROTEIN 1"/>
    <property type="match status" value="1"/>
</dbReference>
<evidence type="ECO:0000313" key="3">
    <source>
        <dbReference type="EMBL" id="NFA43718.1"/>
    </source>
</evidence>
<organism evidence="3 4">
    <name type="scientific">Clostridium botulinum</name>
    <dbReference type="NCBI Taxonomy" id="1491"/>
    <lineage>
        <taxon>Bacteria</taxon>
        <taxon>Bacillati</taxon>
        <taxon>Bacillota</taxon>
        <taxon>Clostridia</taxon>
        <taxon>Eubacteriales</taxon>
        <taxon>Clostridiaceae</taxon>
        <taxon>Clostridium</taxon>
    </lineage>
</organism>
<evidence type="ECO:0000256" key="1">
    <source>
        <dbReference type="SAM" id="Coils"/>
    </source>
</evidence>
<keyword evidence="1" id="KW-0175">Coiled coil</keyword>
<reference evidence="3 4" key="1">
    <citation type="submission" date="2019-02" db="EMBL/GenBank/DDBJ databases">
        <title>Genome sequencing of Clostridium botulinum clinical isolates.</title>
        <authorList>
            <person name="Brunt J."/>
            <person name="Van Vliet A.H.M."/>
            <person name="Stringer S.C."/>
            <person name="Grant K.A."/>
            <person name="Carter A.C."/>
            <person name="Peck M.W."/>
        </authorList>
    </citation>
    <scope>NUCLEOTIDE SEQUENCE [LARGE SCALE GENOMIC DNA]</scope>
    <source>
        <strain evidence="3 4">H113700579</strain>
    </source>
</reference>
<evidence type="ECO:0000259" key="2">
    <source>
        <dbReference type="Pfam" id="PF07693"/>
    </source>
</evidence>
<sequence length="606" mass="69321">MWKDSETELDFLDFDYLIAVLSDTISDDKLLPASIGVYGDWGSGKSSLMYMCKKRLEEADANAKCLVFNGWLFEGYDDAKSAVMGSILDIIEENRELTDKAKIIIKGLYASIDKFKLLRNGAKYGADFFLTGGLGTLADITLQSIVQKVSDKAEDVEVNDIKTGIREELNNKELRNDIKKFQKEFAELLDESKISRLVIFIDELDRCSPDTILDTLEAMRLFLFSGKIAFVIGADERHIAYAVRKKFVEIEGIQIDIGKEYLEKLIQYPIRIPRLNAEEVEFYITCLLLQQELQQDKFNEIVDLLNREKREDFLSFSIDQAIQKSTLKDDYKSKAMECVIVAKQLASVLARGLNGNPRQCKRFLNSLDMRLKMATYKKKELDRKVLAKIMMLEYIMPSLFKKMAELSSKGILGKELATFEENNLEKLHELKIWKDDIWVKSWCNIEPKLAMEDLTLYFYFTRTSLDEKVSLMSSKLSPLAQKICNKLLSKTNLEIKKAIDSTRDVSETEAAKILETVYNSMLSDTKLDDLKFKAFLNWGESRESLFSETLSYLHNLSGNQISMGFVPYIGAFAKNSNKSADVKEIIEGWIKEKPTLAKAFEKELSS</sequence>
<dbReference type="InterPro" id="IPR011646">
    <property type="entry name" value="KAP_P-loop"/>
</dbReference>
<feature type="domain" description="KAP NTPase" evidence="2">
    <location>
        <begin position="17"/>
        <end position="370"/>
    </location>
</feature>
<dbReference type="RefSeq" id="WP_222636371.1">
    <property type="nucleotide sequence ID" value="NZ_JACBBU010000002.1"/>
</dbReference>
<dbReference type="AlphaFoldDB" id="A0A6M0SRS7"/>
<dbReference type="Gene3D" id="3.40.50.300">
    <property type="entry name" value="P-loop containing nucleotide triphosphate hydrolases"/>
    <property type="match status" value="1"/>
</dbReference>
<name>A0A6M0SRS7_CLOBO</name>
<gene>
    <name evidence="3" type="ORF">EXM65_14400</name>
</gene>
<dbReference type="PANTHER" id="PTHR22674">
    <property type="entry name" value="NTPASE, KAP FAMILY P-LOOP DOMAIN-CONTAINING 1"/>
    <property type="match status" value="1"/>
</dbReference>
<dbReference type="EMBL" id="SGKU01000047">
    <property type="protein sequence ID" value="NFA43718.1"/>
    <property type="molecule type" value="Genomic_DNA"/>
</dbReference>
<protein>
    <submittedName>
        <fullName evidence="3">NTPase</fullName>
    </submittedName>
</protein>
<dbReference type="InterPro" id="IPR052754">
    <property type="entry name" value="NTPase_KAP_P-loop"/>
</dbReference>
<proteinExistence type="predicted"/>
<feature type="coiled-coil region" evidence="1">
    <location>
        <begin position="164"/>
        <end position="191"/>
    </location>
</feature>
<comment type="caution">
    <text evidence="3">The sequence shown here is derived from an EMBL/GenBank/DDBJ whole genome shotgun (WGS) entry which is preliminary data.</text>
</comment>
<dbReference type="Pfam" id="PF07693">
    <property type="entry name" value="KAP_NTPase"/>
    <property type="match status" value="1"/>
</dbReference>
<evidence type="ECO:0000313" key="4">
    <source>
        <dbReference type="Proteomes" id="UP000472355"/>
    </source>
</evidence>
<accession>A0A6M0SRS7</accession>
<dbReference type="Proteomes" id="UP000472355">
    <property type="component" value="Unassembled WGS sequence"/>
</dbReference>